<name>A0A3Q0R2G0_AMPCI</name>
<reference evidence="3" key="2">
    <citation type="submission" date="2025-09" db="UniProtKB">
        <authorList>
            <consortium name="Ensembl"/>
        </authorList>
    </citation>
    <scope>IDENTIFICATION</scope>
</reference>
<dbReference type="Proteomes" id="UP000261340">
    <property type="component" value="Unplaced"/>
</dbReference>
<evidence type="ECO:0000256" key="1">
    <source>
        <dbReference type="ARBA" id="ARBA00023319"/>
    </source>
</evidence>
<dbReference type="STRING" id="61819.ENSACIP00000004213"/>
<keyword evidence="4" id="KW-1185">Reference proteome</keyword>
<dbReference type="InterPro" id="IPR003597">
    <property type="entry name" value="Ig_C1-set"/>
</dbReference>
<organism evidence="3 4">
    <name type="scientific">Amphilophus citrinellus</name>
    <name type="common">Midas cichlid</name>
    <name type="synonym">Cichlasoma citrinellum</name>
    <dbReference type="NCBI Taxonomy" id="61819"/>
    <lineage>
        <taxon>Eukaryota</taxon>
        <taxon>Metazoa</taxon>
        <taxon>Chordata</taxon>
        <taxon>Craniata</taxon>
        <taxon>Vertebrata</taxon>
        <taxon>Euteleostomi</taxon>
        <taxon>Actinopterygii</taxon>
        <taxon>Neopterygii</taxon>
        <taxon>Teleostei</taxon>
        <taxon>Neoteleostei</taxon>
        <taxon>Acanthomorphata</taxon>
        <taxon>Ovalentaria</taxon>
        <taxon>Cichlomorphae</taxon>
        <taxon>Cichliformes</taxon>
        <taxon>Cichlidae</taxon>
        <taxon>New World cichlids</taxon>
        <taxon>Cichlasomatinae</taxon>
        <taxon>Heroini</taxon>
        <taxon>Amphilophus</taxon>
    </lineage>
</organism>
<keyword evidence="1" id="KW-0393">Immunoglobulin domain</keyword>
<reference evidence="3" key="1">
    <citation type="submission" date="2025-08" db="UniProtKB">
        <authorList>
            <consortium name="Ensembl"/>
        </authorList>
    </citation>
    <scope>IDENTIFICATION</scope>
</reference>
<dbReference type="PANTHER" id="PTHR19944:SF86">
    <property type="entry name" value="HLA CLASS II HISTOCOMPATIBILITY ANTIGEN, DR ALPHA CHAIN"/>
    <property type="match status" value="1"/>
</dbReference>
<dbReference type="InterPro" id="IPR003006">
    <property type="entry name" value="Ig/MHC_CS"/>
</dbReference>
<dbReference type="Ensembl" id="ENSACIT00000004351.1">
    <property type="protein sequence ID" value="ENSACIP00000004213.1"/>
    <property type="gene ID" value="ENSACIG00000003029.1"/>
</dbReference>
<accession>A0A3Q0R2G0</accession>
<dbReference type="InterPro" id="IPR036179">
    <property type="entry name" value="Ig-like_dom_sf"/>
</dbReference>
<evidence type="ECO:0000313" key="3">
    <source>
        <dbReference type="Ensembl" id="ENSACIP00000004213.1"/>
    </source>
</evidence>
<evidence type="ECO:0000259" key="2">
    <source>
        <dbReference type="PROSITE" id="PS50835"/>
    </source>
</evidence>
<protein>
    <recommendedName>
        <fullName evidence="2">Ig-like domain-containing protein</fullName>
    </recommendedName>
</protein>
<dbReference type="PROSITE" id="PS00290">
    <property type="entry name" value="IG_MHC"/>
    <property type="match status" value="1"/>
</dbReference>
<dbReference type="PROSITE" id="PS50835">
    <property type="entry name" value="IG_LIKE"/>
    <property type="match status" value="1"/>
</dbReference>
<evidence type="ECO:0000313" key="4">
    <source>
        <dbReference type="Proteomes" id="UP000261340"/>
    </source>
</evidence>
<dbReference type="InterPro" id="IPR013783">
    <property type="entry name" value="Ig-like_fold"/>
</dbReference>
<dbReference type="OMA" id="QHETIMN"/>
<dbReference type="AlphaFoldDB" id="A0A3Q0R2G0"/>
<dbReference type="InterPro" id="IPR050160">
    <property type="entry name" value="MHC/Immunoglobulin"/>
</dbReference>
<dbReference type="GeneTree" id="ENSGT00940000161847"/>
<feature type="domain" description="Ig-like" evidence="2">
    <location>
        <begin position="134"/>
        <end position="222"/>
    </location>
</feature>
<dbReference type="SMART" id="SM00407">
    <property type="entry name" value="IGc1"/>
    <property type="match status" value="1"/>
</dbReference>
<proteinExistence type="predicted"/>
<dbReference type="Gene3D" id="2.60.40.10">
    <property type="entry name" value="Immunoglobulins"/>
    <property type="match status" value="1"/>
</dbReference>
<dbReference type="Pfam" id="PF07654">
    <property type="entry name" value="C1-set"/>
    <property type="match status" value="1"/>
</dbReference>
<sequence length="272" mass="31483">MFRLTQRALTRDYRASAALSNKYKLTMFLKIILFFSGTFCISAESKYVLLRSHDFCHTFGCFDSSETQLSLTMDDDEIYYVDFKNGLLIWESQIPTTLRPEWAYKYETQYREMCINIMQKWKQDKSALKNKEPPKIFLYPRDEVIKEEVNTLICFVNRFFPPSIQMKWTKNNLKVEVEDPFIKSLSNSDGTFYVFSYLNFVPEDGDIYSCTVEHEALKEPLTKFWVVEIDEPGNGPDIFCGLGLSLGLIGVAAGTFLYAKGSQYQSPQSPTD</sequence>
<dbReference type="InterPro" id="IPR007110">
    <property type="entry name" value="Ig-like_dom"/>
</dbReference>
<dbReference type="SUPFAM" id="SSF48726">
    <property type="entry name" value="Immunoglobulin"/>
    <property type="match status" value="1"/>
</dbReference>
<dbReference type="PANTHER" id="PTHR19944">
    <property type="entry name" value="MHC CLASS II-RELATED"/>
    <property type="match status" value="1"/>
</dbReference>